<dbReference type="EMBL" id="AXDT01000006">
    <property type="protein sequence ID" value="ERT15010.1"/>
    <property type="molecule type" value="Genomic_DNA"/>
</dbReference>
<reference evidence="1 2" key="1">
    <citation type="submission" date="2013-10" db="EMBL/GenBank/DDBJ databases">
        <title>Whole Genome Shotgun Sequence of Photorhabdus temperata J3.</title>
        <authorList>
            <person name="Park G.-S."/>
            <person name="Hong S.-J."/>
            <person name="Shin J.-H."/>
        </authorList>
    </citation>
    <scope>NUCLEOTIDE SEQUENCE [LARGE SCALE GENOMIC DNA]</scope>
    <source>
        <strain evidence="1 2">J3</strain>
    </source>
</reference>
<protein>
    <submittedName>
        <fullName evidence="1">Uncharacterized protein</fullName>
    </submittedName>
</protein>
<dbReference type="Proteomes" id="UP000017133">
    <property type="component" value="Unassembled WGS sequence"/>
</dbReference>
<accession>U7R5W5</accession>
<evidence type="ECO:0000313" key="1">
    <source>
        <dbReference type="EMBL" id="ERT15010.1"/>
    </source>
</evidence>
<sequence length="99" mass="11512">MGELHVMGFDIWERCTEVVSRRFYMWERCTIDKAEQRLTGQDKHQREVKIALSVQNVTMFTPRRAKSYPHFLCISTGLICGNAARPHMGTLHGAKNDRF</sequence>
<evidence type="ECO:0000313" key="2">
    <source>
        <dbReference type="Proteomes" id="UP000017133"/>
    </source>
</evidence>
<keyword evidence="2" id="KW-1185">Reference proteome</keyword>
<organism evidence="1 2">
    <name type="scientific">Photorhabdus temperata J3</name>
    <dbReference type="NCBI Taxonomy" id="1389415"/>
    <lineage>
        <taxon>Bacteria</taxon>
        <taxon>Pseudomonadati</taxon>
        <taxon>Pseudomonadota</taxon>
        <taxon>Gammaproteobacteria</taxon>
        <taxon>Enterobacterales</taxon>
        <taxon>Morganellaceae</taxon>
        <taxon>Photorhabdus</taxon>
    </lineage>
</organism>
<dbReference type="AlphaFoldDB" id="U7R5W5"/>
<name>U7R5W5_PHOTE</name>
<comment type="caution">
    <text evidence="1">The sequence shown here is derived from an EMBL/GenBank/DDBJ whole genome shotgun (WGS) entry which is preliminary data.</text>
</comment>
<gene>
    <name evidence="1" type="ORF">O185_00545</name>
</gene>
<proteinExistence type="predicted"/>